<dbReference type="InterPro" id="IPR000210">
    <property type="entry name" value="BTB/POZ_dom"/>
</dbReference>
<keyword evidence="3" id="KW-1185">Reference proteome</keyword>
<protein>
    <recommendedName>
        <fullName evidence="1">BTB domain-containing protein</fullName>
    </recommendedName>
</protein>
<dbReference type="Pfam" id="PF00651">
    <property type="entry name" value="BTB"/>
    <property type="match status" value="1"/>
</dbReference>
<dbReference type="PANTHER" id="PTHR47022:SF1">
    <property type="entry name" value="BTB AND MATH DOMAIN-CONTAINING PROTEIN 36-RELATED"/>
    <property type="match status" value="1"/>
</dbReference>
<organism evidence="2 3">
    <name type="scientific">Pristionchus mayeri</name>
    <dbReference type="NCBI Taxonomy" id="1317129"/>
    <lineage>
        <taxon>Eukaryota</taxon>
        <taxon>Metazoa</taxon>
        <taxon>Ecdysozoa</taxon>
        <taxon>Nematoda</taxon>
        <taxon>Chromadorea</taxon>
        <taxon>Rhabditida</taxon>
        <taxon>Rhabditina</taxon>
        <taxon>Diplogasteromorpha</taxon>
        <taxon>Diplogasteroidea</taxon>
        <taxon>Neodiplogasteridae</taxon>
        <taxon>Pristionchus</taxon>
    </lineage>
</organism>
<accession>A0AAN5I750</accession>
<dbReference type="AlphaFoldDB" id="A0AAN5I750"/>
<dbReference type="SUPFAM" id="SSF54695">
    <property type="entry name" value="POZ domain"/>
    <property type="match status" value="1"/>
</dbReference>
<dbReference type="EMBL" id="BTRK01000005">
    <property type="protein sequence ID" value="GMR55017.1"/>
    <property type="molecule type" value="Genomic_DNA"/>
</dbReference>
<dbReference type="Gene3D" id="3.30.710.10">
    <property type="entry name" value="Potassium Channel Kv1.1, Chain A"/>
    <property type="match status" value="1"/>
</dbReference>
<dbReference type="InterPro" id="IPR011333">
    <property type="entry name" value="SKP1/BTB/POZ_sf"/>
</dbReference>
<sequence>MPGKENTPPDGIIRFVVENASLITTDGHRYSPVVVVRGVPWKVNVWSDDSIGMGITCMHTESTPWSIAADVEFILVHPDNNKNITVRKSFLFGQAKRSGAVMYKRLERINIDKGFINDDKITVEAHLWISKLRGIKLNVGRQIDFTASNEPYHDVTLVIGGEKLYVSKQILAFQSPVFKAMFYGKFAEKKNKEIELKGVNREEFIELLQVIYPTGRNITDESVTFLLKLGNRFQIEYIIERAELVLIESQKFSNVEKLKFVDQYRLPVLQKRCLSELKTTQDCKDLMKSPIYHSLSDAMKIAILEPHLMRSN</sequence>
<dbReference type="PROSITE" id="PS50097">
    <property type="entry name" value="BTB"/>
    <property type="match status" value="1"/>
</dbReference>
<dbReference type="SMART" id="SM00225">
    <property type="entry name" value="BTB"/>
    <property type="match status" value="1"/>
</dbReference>
<dbReference type="Pfam" id="PF00917">
    <property type="entry name" value="MATH"/>
    <property type="match status" value="1"/>
</dbReference>
<name>A0AAN5I750_9BILA</name>
<dbReference type="PANTHER" id="PTHR47022">
    <property type="entry name" value="BTB AND MATH DOMAIN-CONTAINING PROTEIN 36-RELATED"/>
    <property type="match status" value="1"/>
</dbReference>
<dbReference type="SUPFAM" id="SSF49599">
    <property type="entry name" value="TRAF domain-like"/>
    <property type="match status" value="1"/>
</dbReference>
<comment type="caution">
    <text evidence="2">The sequence shown here is derived from an EMBL/GenBank/DDBJ whole genome shotgun (WGS) entry which is preliminary data.</text>
</comment>
<evidence type="ECO:0000313" key="3">
    <source>
        <dbReference type="Proteomes" id="UP001328107"/>
    </source>
</evidence>
<dbReference type="Proteomes" id="UP001328107">
    <property type="component" value="Unassembled WGS sequence"/>
</dbReference>
<dbReference type="InterPro" id="IPR002083">
    <property type="entry name" value="MATH/TRAF_dom"/>
</dbReference>
<evidence type="ECO:0000313" key="2">
    <source>
        <dbReference type="EMBL" id="GMR55017.1"/>
    </source>
</evidence>
<evidence type="ECO:0000259" key="1">
    <source>
        <dbReference type="PROSITE" id="PS50097"/>
    </source>
</evidence>
<gene>
    <name evidence="2" type="ORF">PMAYCL1PPCAC_25212</name>
</gene>
<dbReference type="InterPro" id="IPR008974">
    <property type="entry name" value="TRAF-like"/>
</dbReference>
<proteinExistence type="predicted"/>
<feature type="domain" description="BTB" evidence="1">
    <location>
        <begin position="153"/>
        <end position="220"/>
    </location>
</feature>
<dbReference type="CDD" id="cd00121">
    <property type="entry name" value="MATH"/>
    <property type="match status" value="1"/>
</dbReference>
<dbReference type="Gene3D" id="2.60.210.10">
    <property type="entry name" value="Apoptosis, Tumor Necrosis Factor Receptor Associated Protein 2, Chain A"/>
    <property type="match status" value="1"/>
</dbReference>
<reference evidence="3" key="1">
    <citation type="submission" date="2022-10" db="EMBL/GenBank/DDBJ databases">
        <title>Genome assembly of Pristionchus species.</title>
        <authorList>
            <person name="Yoshida K."/>
            <person name="Sommer R.J."/>
        </authorList>
    </citation>
    <scope>NUCLEOTIDE SEQUENCE [LARGE SCALE GENOMIC DNA]</scope>
    <source>
        <strain evidence="3">RS5460</strain>
    </source>
</reference>